<protein>
    <submittedName>
        <fullName evidence="2">DUF4365 domain-containing protein</fullName>
    </submittedName>
</protein>
<dbReference type="EMBL" id="JBHSAS010000034">
    <property type="protein sequence ID" value="MFC4029837.1"/>
    <property type="molecule type" value="Genomic_DNA"/>
</dbReference>
<evidence type="ECO:0000313" key="3">
    <source>
        <dbReference type="Proteomes" id="UP001595793"/>
    </source>
</evidence>
<evidence type="ECO:0000259" key="1">
    <source>
        <dbReference type="Pfam" id="PF14280"/>
    </source>
</evidence>
<accession>A0ABV8HFY7</accession>
<sequence length="310" mass="36830">MVRKKQRVIQHIMQGESFLIIKNLLPKHWVIREFNNLDYGIDLIIELFENVDQKVSEVLGEYLNVQVKSVEELEIKSKKIFPVENLAKVNWREDKTESLNIEVVKFVMDSNSLFTIQSLGSSISVLLFLVDLKLKNVYFLCLNDYIDKLLLPQKPNYVEQDFITLNIPVLNNLSNKEISEAALKLYGKRAKLLSTFSKFSYQKNELSFLTNYEIKSISQFKKQVLFFIKQIEFLEIWQYSEWVILEEMNVKICDLKDRIERNELKESELIETVIITWNQLSNLNNIYEELTREWFLPKFLSFLTSYPKQR</sequence>
<name>A0ABV8HFY7_9FLAO</name>
<evidence type="ECO:0000313" key="2">
    <source>
        <dbReference type="EMBL" id="MFC4029837.1"/>
    </source>
</evidence>
<reference evidence="3" key="1">
    <citation type="journal article" date="2019" name="Int. J. Syst. Evol. Microbiol.">
        <title>The Global Catalogue of Microorganisms (GCM) 10K type strain sequencing project: providing services to taxonomists for standard genome sequencing and annotation.</title>
        <authorList>
            <consortium name="The Broad Institute Genomics Platform"/>
            <consortium name="The Broad Institute Genome Sequencing Center for Infectious Disease"/>
            <person name="Wu L."/>
            <person name="Ma J."/>
        </authorList>
    </citation>
    <scope>NUCLEOTIDE SEQUENCE [LARGE SCALE GENOMIC DNA]</scope>
    <source>
        <strain evidence="3">CECT 9128</strain>
    </source>
</reference>
<dbReference type="InterPro" id="IPR025375">
    <property type="entry name" value="DUF4365"/>
</dbReference>
<organism evidence="2 3">
    <name type="scientific">Zunongwangia endophytica</name>
    <dbReference type="NCBI Taxonomy" id="1808945"/>
    <lineage>
        <taxon>Bacteria</taxon>
        <taxon>Pseudomonadati</taxon>
        <taxon>Bacteroidota</taxon>
        <taxon>Flavobacteriia</taxon>
        <taxon>Flavobacteriales</taxon>
        <taxon>Flavobacteriaceae</taxon>
        <taxon>Zunongwangia</taxon>
    </lineage>
</organism>
<gene>
    <name evidence="2" type="ORF">ACFOS1_20645</name>
</gene>
<dbReference type="Pfam" id="PF14280">
    <property type="entry name" value="DUF4365"/>
    <property type="match status" value="1"/>
</dbReference>
<dbReference type="RefSeq" id="WP_290231781.1">
    <property type="nucleotide sequence ID" value="NZ_JAUFPZ010000002.1"/>
</dbReference>
<proteinExistence type="predicted"/>
<dbReference type="Proteomes" id="UP001595793">
    <property type="component" value="Unassembled WGS sequence"/>
</dbReference>
<feature type="domain" description="DUF4365" evidence="1">
    <location>
        <begin position="17"/>
        <end position="179"/>
    </location>
</feature>
<comment type="caution">
    <text evidence="2">The sequence shown here is derived from an EMBL/GenBank/DDBJ whole genome shotgun (WGS) entry which is preliminary data.</text>
</comment>
<keyword evidence="3" id="KW-1185">Reference proteome</keyword>